<gene>
    <name evidence="1" type="ORF">IU449_01880</name>
</gene>
<dbReference type="Proteomes" id="UP000707731">
    <property type="component" value="Unassembled WGS sequence"/>
</dbReference>
<protein>
    <submittedName>
        <fullName evidence="1">Uncharacterized protein</fullName>
    </submittedName>
</protein>
<proteinExistence type="predicted"/>
<comment type="caution">
    <text evidence="1">The sequence shown here is derived from an EMBL/GenBank/DDBJ whole genome shotgun (WGS) entry which is preliminary data.</text>
</comment>
<name>A0ABS0D480_9NOCA</name>
<dbReference type="EMBL" id="JADLQN010000001">
    <property type="protein sequence ID" value="MBF6353307.1"/>
    <property type="molecule type" value="Genomic_DNA"/>
</dbReference>
<keyword evidence="2" id="KW-1185">Reference proteome</keyword>
<accession>A0ABS0D480</accession>
<organism evidence="1 2">
    <name type="scientific">Nocardia higoensis</name>
    <dbReference type="NCBI Taxonomy" id="228599"/>
    <lineage>
        <taxon>Bacteria</taxon>
        <taxon>Bacillati</taxon>
        <taxon>Actinomycetota</taxon>
        <taxon>Actinomycetes</taxon>
        <taxon>Mycobacteriales</taxon>
        <taxon>Nocardiaceae</taxon>
        <taxon>Nocardia</taxon>
    </lineage>
</organism>
<evidence type="ECO:0000313" key="2">
    <source>
        <dbReference type="Proteomes" id="UP000707731"/>
    </source>
</evidence>
<evidence type="ECO:0000313" key="1">
    <source>
        <dbReference type="EMBL" id="MBF6353307.1"/>
    </source>
</evidence>
<reference evidence="1 2" key="1">
    <citation type="submission" date="2020-10" db="EMBL/GenBank/DDBJ databases">
        <title>Identification of Nocardia species via Next-generation sequencing and recognition of intraspecies genetic diversity.</title>
        <authorList>
            <person name="Li P."/>
            <person name="Li P."/>
            <person name="Lu B."/>
        </authorList>
    </citation>
    <scope>NUCLEOTIDE SEQUENCE [LARGE SCALE GENOMIC DNA]</scope>
    <source>
        <strain evidence="1 2">BJ06-0143</strain>
    </source>
</reference>
<dbReference type="RefSeq" id="WP_195000235.1">
    <property type="nucleotide sequence ID" value="NZ_JADLQN010000001.1"/>
</dbReference>
<sequence length="48" mass="5351">MAVLITLLFILLAVTALVVIAAYATVVLTYWFEMRHDPSDPPEAFTAR</sequence>